<dbReference type="PANTHER" id="PTHR47623">
    <property type="entry name" value="OS09G0287300 PROTEIN"/>
    <property type="match status" value="1"/>
</dbReference>
<proteinExistence type="predicted"/>
<dbReference type="InterPro" id="IPR029033">
    <property type="entry name" value="His_PPase_superfam"/>
</dbReference>
<dbReference type="PANTHER" id="PTHR47623:SF1">
    <property type="entry name" value="OS09G0287300 PROTEIN"/>
    <property type="match status" value="1"/>
</dbReference>
<reference evidence="2 3" key="1">
    <citation type="submission" date="2019-09" db="EMBL/GenBank/DDBJ databases">
        <title>Ecophysiology of the spiral-shaped methanotroph Methylospira mobilis as revealed by the complete genome sequence.</title>
        <authorList>
            <person name="Oshkin I.Y."/>
            <person name="Dedysh S.N."/>
            <person name="Miroshnikov K."/>
            <person name="Danilova O.V."/>
            <person name="Hakobyan A."/>
            <person name="Liesack W."/>
        </authorList>
    </citation>
    <scope>NUCLEOTIDE SEQUENCE [LARGE SCALE GENOMIC DNA]</scope>
    <source>
        <strain evidence="2 3">Shm1</strain>
    </source>
</reference>
<dbReference type="OrthoDB" id="9810154at2"/>
<dbReference type="SMART" id="SM00855">
    <property type="entry name" value="PGAM"/>
    <property type="match status" value="1"/>
</dbReference>
<protein>
    <recommendedName>
        <fullName evidence="4">Histidine phosphatase family protein</fullName>
    </recommendedName>
</protein>
<dbReference type="SUPFAM" id="SSF53254">
    <property type="entry name" value="Phosphoglycerate mutase-like"/>
    <property type="match status" value="1"/>
</dbReference>
<gene>
    <name evidence="2" type="ORF">F6R98_21050</name>
</gene>
<evidence type="ECO:0000313" key="2">
    <source>
        <dbReference type="EMBL" id="QFY44809.1"/>
    </source>
</evidence>
<keyword evidence="3" id="KW-1185">Reference proteome</keyword>
<dbReference type="Gene3D" id="3.40.50.1240">
    <property type="entry name" value="Phosphoglycerate mutase-like"/>
    <property type="match status" value="1"/>
</dbReference>
<dbReference type="InterPro" id="IPR013078">
    <property type="entry name" value="His_Pase_superF_clade-1"/>
</dbReference>
<evidence type="ECO:0008006" key="4">
    <source>
        <dbReference type="Google" id="ProtNLM"/>
    </source>
</evidence>
<dbReference type="Pfam" id="PF00300">
    <property type="entry name" value="His_Phos_1"/>
    <property type="match status" value="1"/>
</dbReference>
<organism evidence="2 3">
    <name type="scientific">Candidatus Methylospira mobilis</name>
    <dbReference type="NCBI Taxonomy" id="1808979"/>
    <lineage>
        <taxon>Bacteria</taxon>
        <taxon>Pseudomonadati</taxon>
        <taxon>Pseudomonadota</taxon>
        <taxon>Gammaproteobacteria</taxon>
        <taxon>Methylococcales</taxon>
        <taxon>Methylococcaceae</taxon>
        <taxon>Candidatus Methylospira</taxon>
    </lineage>
</organism>
<accession>A0A5Q0BMH5</accession>
<dbReference type="InParanoid" id="A0A5Q0BMH5"/>
<dbReference type="Proteomes" id="UP000325755">
    <property type="component" value="Chromosome"/>
</dbReference>
<evidence type="ECO:0000256" key="1">
    <source>
        <dbReference type="PIRSR" id="PIRSR613078-2"/>
    </source>
</evidence>
<name>A0A5Q0BMH5_9GAMM</name>
<dbReference type="KEGG" id="mmob:F6R98_21050"/>
<sequence>MKTLTLIRHAKSSWKHADLTDRDRPLNKRGKQDRYLIGQRLREMDIHPDRIFSSPAARAIKTANIISDLLDYPRDQILIEEAIYMQGVDALLELIRNFSDQWQCVLLIGHNPDLTTLTNDLTDAHITNIPTCGVASITLTTERWCETESHLCRLTHFDTPNQLAPGRQAGSSASSHLQNGR</sequence>
<evidence type="ECO:0000313" key="3">
    <source>
        <dbReference type="Proteomes" id="UP000325755"/>
    </source>
</evidence>
<dbReference type="RefSeq" id="WP_153250774.1">
    <property type="nucleotide sequence ID" value="NZ_CP044205.1"/>
</dbReference>
<dbReference type="CDD" id="cd07067">
    <property type="entry name" value="HP_PGM_like"/>
    <property type="match status" value="1"/>
</dbReference>
<dbReference type="AlphaFoldDB" id="A0A5Q0BMH5"/>
<dbReference type="EMBL" id="CP044205">
    <property type="protein sequence ID" value="QFY44809.1"/>
    <property type="molecule type" value="Genomic_DNA"/>
</dbReference>
<feature type="binding site" evidence="1">
    <location>
        <position position="58"/>
    </location>
    <ligand>
        <name>substrate</name>
    </ligand>
</feature>